<proteinExistence type="inferred from homology"/>
<dbReference type="PROSITE" id="PS50893">
    <property type="entry name" value="ABC_TRANSPORTER_2"/>
    <property type="match status" value="1"/>
</dbReference>
<dbReference type="Pfam" id="PF00005">
    <property type="entry name" value="ABC_tran"/>
    <property type="match status" value="1"/>
</dbReference>
<dbReference type="InterPro" id="IPR025302">
    <property type="entry name" value="DrrA1/2-like_C"/>
</dbReference>
<dbReference type="InterPro" id="IPR005894">
    <property type="entry name" value="DrrA"/>
</dbReference>
<dbReference type="GO" id="GO:0016887">
    <property type="term" value="F:ATP hydrolysis activity"/>
    <property type="evidence" value="ECO:0007669"/>
    <property type="project" value="InterPro"/>
</dbReference>
<dbReference type="NCBIfam" id="TIGR01188">
    <property type="entry name" value="drrA"/>
    <property type="match status" value="1"/>
</dbReference>
<keyword evidence="7" id="KW-1185">Reference proteome</keyword>
<feature type="domain" description="ABC transporter" evidence="5">
    <location>
        <begin position="22"/>
        <end position="252"/>
    </location>
</feature>
<dbReference type="SUPFAM" id="SSF52540">
    <property type="entry name" value="P-loop containing nucleoside triphosphate hydrolases"/>
    <property type="match status" value="1"/>
</dbReference>
<protein>
    <submittedName>
        <fullName evidence="6">ATP-binding cassette domain-containing protein</fullName>
    </submittedName>
</protein>
<dbReference type="AlphaFoldDB" id="A0A9X7W260"/>
<sequence>MVERAPKNIDHAPQVPEVEYAVEVTHLYKNFGVFHAVSDLSFRIRKGEIFGLLGPNGSGKTTTLNMISGLSDPTSGEVRVFGLNPRKQSSSVRRLLGVVPQETALYEELSAERNLVFHAELFGYRGREKSERVEAMLELAQLRDRAKSRVKTFSGGMKRRLSITRALLHNPWLVYLDEPTLGVDVQSRNVIWDYILKMKQEGKSVLLTTNYLEEANTLCDRIAILDQGKLIAQDTPAALRARFGSSVLDLEVTGIPLTGFCNRLRQLSGVQGVEVKDDRVAISLASMSDGDAGTLVPQILRDVTDNGGSVRHMTLREPSLDEVFLSLTGKGVRD</sequence>
<dbReference type="GO" id="GO:0043215">
    <property type="term" value="P:daunorubicin transport"/>
    <property type="evidence" value="ECO:0007669"/>
    <property type="project" value="InterPro"/>
</dbReference>
<dbReference type="PANTHER" id="PTHR43582:SF2">
    <property type="entry name" value="LINEARMYCIN RESISTANCE ATP-BINDING PROTEIN LNRL"/>
    <property type="match status" value="1"/>
</dbReference>
<evidence type="ECO:0000256" key="2">
    <source>
        <dbReference type="ARBA" id="ARBA00022741"/>
    </source>
</evidence>
<evidence type="ECO:0000256" key="3">
    <source>
        <dbReference type="ARBA" id="ARBA00022840"/>
    </source>
</evidence>
<dbReference type="InterPro" id="IPR027417">
    <property type="entry name" value="P-loop_NTPase"/>
</dbReference>
<organism evidence="6 7">
    <name type="scientific">Alicyclobacillus mengziensis</name>
    <dbReference type="NCBI Taxonomy" id="2931921"/>
    <lineage>
        <taxon>Bacteria</taxon>
        <taxon>Bacillati</taxon>
        <taxon>Bacillota</taxon>
        <taxon>Bacilli</taxon>
        <taxon>Bacillales</taxon>
        <taxon>Alicyclobacillaceae</taxon>
        <taxon>Alicyclobacillus</taxon>
    </lineage>
</organism>
<dbReference type="SMART" id="SM00382">
    <property type="entry name" value="AAA"/>
    <property type="match status" value="1"/>
</dbReference>
<dbReference type="KEGG" id="afx:JZ786_07950"/>
<evidence type="ECO:0000256" key="1">
    <source>
        <dbReference type="ARBA" id="ARBA00022448"/>
    </source>
</evidence>
<keyword evidence="3 6" id="KW-0067">ATP-binding</keyword>
<dbReference type="InterPro" id="IPR003593">
    <property type="entry name" value="AAA+_ATPase"/>
</dbReference>
<dbReference type="Pfam" id="PF13732">
    <property type="entry name" value="DrrA1-3_C"/>
    <property type="match status" value="1"/>
</dbReference>
<dbReference type="GO" id="GO:1900753">
    <property type="term" value="P:doxorubicin transport"/>
    <property type="evidence" value="ECO:0007669"/>
    <property type="project" value="InterPro"/>
</dbReference>
<evidence type="ECO:0000259" key="5">
    <source>
        <dbReference type="PROSITE" id="PS50893"/>
    </source>
</evidence>
<dbReference type="GO" id="GO:0005524">
    <property type="term" value="F:ATP binding"/>
    <property type="evidence" value="ECO:0007669"/>
    <property type="project" value="UniProtKB-KW"/>
</dbReference>
<dbReference type="InterPro" id="IPR003439">
    <property type="entry name" value="ABC_transporter-like_ATP-bd"/>
</dbReference>
<gene>
    <name evidence="6" type="ORF">JZ786_07950</name>
</gene>
<evidence type="ECO:0000313" key="7">
    <source>
        <dbReference type="Proteomes" id="UP000663505"/>
    </source>
</evidence>
<reference evidence="6 7" key="1">
    <citation type="submission" date="2021-02" db="EMBL/GenBank/DDBJ databases">
        <title>Alicyclobacillus curvatus sp. nov. and Alicyclobacillus mengziensis sp. nov., two acidophilic bacteria isolated from acid mine drainage.</title>
        <authorList>
            <person name="Huang Y."/>
        </authorList>
    </citation>
    <scope>NUCLEOTIDE SEQUENCE [LARGE SCALE GENOMIC DNA]</scope>
    <source>
        <strain evidence="6 7">S30H14</strain>
    </source>
</reference>
<dbReference type="PANTHER" id="PTHR43582">
    <property type="entry name" value="LINEARMYCIN RESISTANCE ATP-BINDING PROTEIN LNRL"/>
    <property type="match status" value="1"/>
</dbReference>
<accession>A0A9X7W260</accession>
<dbReference type="EMBL" id="CP071182">
    <property type="protein sequence ID" value="QSO48870.1"/>
    <property type="molecule type" value="Genomic_DNA"/>
</dbReference>
<comment type="similarity">
    <text evidence="4">Belongs to the ABC transporter superfamily. Drug exporter-1 (DrugE1) (TC 3.A.1.105) family.</text>
</comment>
<dbReference type="Gene3D" id="3.40.50.300">
    <property type="entry name" value="P-loop containing nucleotide triphosphate hydrolases"/>
    <property type="match status" value="1"/>
</dbReference>
<evidence type="ECO:0000256" key="4">
    <source>
        <dbReference type="ARBA" id="ARBA00049985"/>
    </source>
</evidence>
<dbReference type="RefSeq" id="WP_206658182.1">
    <property type="nucleotide sequence ID" value="NZ_CP071182.1"/>
</dbReference>
<name>A0A9X7W260_9BACL</name>
<keyword evidence="1" id="KW-0813">Transport</keyword>
<keyword evidence="2" id="KW-0547">Nucleotide-binding</keyword>
<evidence type="ECO:0000313" key="6">
    <source>
        <dbReference type="EMBL" id="QSO48870.1"/>
    </source>
</evidence>
<dbReference type="Proteomes" id="UP000663505">
    <property type="component" value="Chromosome"/>
</dbReference>